<proteinExistence type="predicted"/>
<dbReference type="SUPFAM" id="SSF63829">
    <property type="entry name" value="Calcium-dependent phosphotriesterase"/>
    <property type="match status" value="1"/>
</dbReference>
<evidence type="ECO:0000313" key="1">
    <source>
        <dbReference type="EMBL" id="KAI1720663.1"/>
    </source>
</evidence>
<comment type="caution">
    <text evidence="1">The sequence shown here is derived from an EMBL/GenBank/DDBJ whole genome shotgun (WGS) entry which is preliminary data.</text>
</comment>
<name>A0AAD4N790_9BILA</name>
<dbReference type="Gene3D" id="2.130.10.10">
    <property type="entry name" value="YVTN repeat-like/Quinoprotein amine dehydrogenase"/>
    <property type="match status" value="1"/>
</dbReference>
<sequence>MTEKPSNTTNHQRLKEMMCHLTPKGAVIPYNICYDSNDELWVASKGGLFKLDNYASKVLFESKNEFPKKIAPYTQVLHHNGKIIYVFTDDKAALTQFRIHDLNGNMEHEQFIDGKIQSLAINAEGDIFMTKQPMAGQDESIVYKSSIDCPLGLDELCSSFDFAFQAICVYDDNTIAVATTSLPINICSKQSIKWIDTTSGDITGTFSKAGKGDGEIYFPRCMQRYEDDIVVMDKTGRLQRFHRSGDFYQVAARIDAYLGNGFVVKEDKAILVCSGIVVDKDNESLCDDWIEAIRLDGSCWTKN</sequence>
<dbReference type="InterPro" id="IPR011042">
    <property type="entry name" value="6-blade_b-propeller_TolB-like"/>
</dbReference>
<dbReference type="Gene3D" id="2.120.10.30">
    <property type="entry name" value="TolB, C-terminal domain"/>
    <property type="match status" value="1"/>
</dbReference>
<dbReference type="EMBL" id="JAKKPZ010000005">
    <property type="protein sequence ID" value="KAI1720663.1"/>
    <property type="molecule type" value="Genomic_DNA"/>
</dbReference>
<keyword evidence="2" id="KW-1185">Reference proteome</keyword>
<accession>A0AAD4N790</accession>
<dbReference type="InterPro" id="IPR015943">
    <property type="entry name" value="WD40/YVTN_repeat-like_dom_sf"/>
</dbReference>
<dbReference type="Proteomes" id="UP001201812">
    <property type="component" value="Unassembled WGS sequence"/>
</dbReference>
<evidence type="ECO:0000313" key="2">
    <source>
        <dbReference type="Proteomes" id="UP001201812"/>
    </source>
</evidence>
<organism evidence="1 2">
    <name type="scientific">Ditylenchus destructor</name>
    <dbReference type="NCBI Taxonomy" id="166010"/>
    <lineage>
        <taxon>Eukaryota</taxon>
        <taxon>Metazoa</taxon>
        <taxon>Ecdysozoa</taxon>
        <taxon>Nematoda</taxon>
        <taxon>Chromadorea</taxon>
        <taxon>Rhabditida</taxon>
        <taxon>Tylenchina</taxon>
        <taxon>Tylenchomorpha</taxon>
        <taxon>Sphaerularioidea</taxon>
        <taxon>Anguinidae</taxon>
        <taxon>Anguininae</taxon>
        <taxon>Ditylenchus</taxon>
    </lineage>
</organism>
<dbReference type="AlphaFoldDB" id="A0AAD4N790"/>
<protein>
    <submittedName>
        <fullName evidence="1">36.0 kDa protein C45G9.5 in chromosome III</fullName>
    </submittedName>
</protein>
<gene>
    <name evidence="1" type="ORF">DdX_04906</name>
</gene>
<reference evidence="1" key="1">
    <citation type="submission" date="2022-01" db="EMBL/GenBank/DDBJ databases">
        <title>Genome Sequence Resource for Two Populations of Ditylenchus destructor, the Migratory Endoparasitic Phytonematode.</title>
        <authorList>
            <person name="Zhang H."/>
            <person name="Lin R."/>
            <person name="Xie B."/>
        </authorList>
    </citation>
    <scope>NUCLEOTIDE SEQUENCE</scope>
    <source>
        <strain evidence="1">BazhouSP</strain>
    </source>
</reference>